<dbReference type="InterPro" id="IPR029063">
    <property type="entry name" value="SAM-dependent_MTases_sf"/>
</dbReference>
<dbReference type="SUPFAM" id="SSF53335">
    <property type="entry name" value="S-adenosyl-L-methionine-dependent methyltransferases"/>
    <property type="match status" value="1"/>
</dbReference>
<dbReference type="Pfam" id="PF13489">
    <property type="entry name" value="Methyltransf_23"/>
    <property type="match status" value="1"/>
</dbReference>
<keyword evidence="2" id="KW-1185">Reference proteome</keyword>
<dbReference type="GO" id="GO:0032259">
    <property type="term" value="P:methylation"/>
    <property type="evidence" value="ECO:0007669"/>
    <property type="project" value="UniProtKB-KW"/>
</dbReference>
<proteinExistence type="predicted"/>
<dbReference type="Proteomes" id="UP000325780">
    <property type="component" value="Unassembled WGS sequence"/>
</dbReference>
<dbReference type="Gene3D" id="3.40.50.150">
    <property type="entry name" value="Vaccinia Virus protein VP39"/>
    <property type="match status" value="1"/>
</dbReference>
<gene>
    <name evidence="1" type="ORF">BDV25DRAFT_152487</name>
</gene>
<dbReference type="CDD" id="cd02440">
    <property type="entry name" value="AdoMet_MTases"/>
    <property type="match status" value="1"/>
</dbReference>
<dbReference type="GO" id="GO:0008168">
    <property type="term" value="F:methyltransferase activity"/>
    <property type="evidence" value="ECO:0007669"/>
    <property type="project" value="UniProtKB-KW"/>
</dbReference>
<protein>
    <submittedName>
        <fullName evidence="1">S-adenosyl-L-methionine-dependent methyltransferase</fullName>
    </submittedName>
</protein>
<evidence type="ECO:0000313" key="1">
    <source>
        <dbReference type="EMBL" id="KAE8151604.1"/>
    </source>
</evidence>
<dbReference type="OrthoDB" id="2013972at2759"/>
<dbReference type="EMBL" id="ML742068">
    <property type="protein sequence ID" value="KAE8151604.1"/>
    <property type="molecule type" value="Genomic_DNA"/>
</dbReference>
<organism evidence="1 2">
    <name type="scientific">Aspergillus avenaceus</name>
    <dbReference type="NCBI Taxonomy" id="36643"/>
    <lineage>
        <taxon>Eukaryota</taxon>
        <taxon>Fungi</taxon>
        <taxon>Dikarya</taxon>
        <taxon>Ascomycota</taxon>
        <taxon>Pezizomycotina</taxon>
        <taxon>Eurotiomycetes</taxon>
        <taxon>Eurotiomycetidae</taxon>
        <taxon>Eurotiales</taxon>
        <taxon>Aspergillaceae</taxon>
        <taxon>Aspergillus</taxon>
        <taxon>Aspergillus subgen. Circumdati</taxon>
    </lineage>
</organism>
<name>A0A5N6TZA6_ASPAV</name>
<sequence>MVQNGRQYHAFKEGSYNLPNDEEEQARLNLHHHIHRMKLDGALYRSPLPADIERVLDLGTGTGIWAIEMADQFPKTVVVGNDLSPIHSNWVPPNLRFEVDDFEEPWIYSKPFTFIHARDLQGSVSDYGRLLQQALAHLVPGGWFEFADADLLICGDDDTLQDARHLHETSQVVREASARVGKVMGSAKQHRQRLIDAGFVNVQEETYRVSESLPAYVLFRKALNTCTGEMAERSKALE</sequence>
<keyword evidence="1" id="KW-0489">Methyltransferase</keyword>
<evidence type="ECO:0000313" key="2">
    <source>
        <dbReference type="Proteomes" id="UP000325780"/>
    </source>
</evidence>
<keyword evidence="1" id="KW-0808">Transferase</keyword>
<dbReference type="PANTHER" id="PTHR43591:SF31">
    <property type="entry name" value="LAEA-LIKE, PUTATIVE (AFU_ORTHOLOGUE AFUA_8G01930)-RELATED"/>
    <property type="match status" value="1"/>
</dbReference>
<dbReference type="PANTHER" id="PTHR43591">
    <property type="entry name" value="METHYLTRANSFERASE"/>
    <property type="match status" value="1"/>
</dbReference>
<accession>A0A5N6TZA6</accession>
<dbReference type="AlphaFoldDB" id="A0A5N6TZA6"/>
<reference evidence="1 2" key="1">
    <citation type="submission" date="2019-04" db="EMBL/GenBank/DDBJ databases">
        <title>Friends and foes A comparative genomics study of 23 Aspergillus species from section Flavi.</title>
        <authorList>
            <consortium name="DOE Joint Genome Institute"/>
            <person name="Kjaerbolling I."/>
            <person name="Vesth T."/>
            <person name="Frisvad J.C."/>
            <person name="Nybo J.L."/>
            <person name="Theobald S."/>
            <person name="Kildgaard S."/>
            <person name="Isbrandt T."/>
            <person name="Kuo A."/>
            <person name="Sato A."/>
            <person name="Lyhne E.K."/>
            <person name="Kogle M.E."/>
            <person name="Wiebenga A."/>
            <person name="Kun R.S."/>
            <person name="Lubbers R.J."/>
            <person name="Makela M.R."/>
            <person name="Barry K."/>
            <person name="Chovatia M."/>
            <person name="Clum A."/>
            <person name="Daum C."/>
            <person name="Haridas S."/>
            <person name="He G."/>
            <person name="LaButti K."/>
            <person name="Lipzen A."/>
            <person name="Mondo S."/>
            <person name="Riley R."/>
            <person name="Salamov A."/>
            <person name="Simmons B.A."/>
            <person name="Magnuson J.K."/>
            <person name="Henrissat B."/>
            <person name="Mortensen U.H."/>
            <person name="Larsen T.O."/>
            <person name="Devries R.P."/>
            <person name="Grigoriev I.V."/>
            <person name="Machida M."/>
            <person name="Baker S.E."/>
            <person name="Andersen M.R."/>
        </authorList>
    </citation>
    <scope>NUCLEOTIDE SEQUENCE [LARGE SCALE GENOMIC DNA]</scope>
    <source>
        <strain evidence="1 2">IBT 18842</strain>
    </source>
</reference>